<dbReference type="EMBL" id="BGPR01003544">
    <property type="protein sequence ID" value="GBM89481.1"/>
    <property type="molecule type" value="Genomic_DNA"/>
</dbReference>
<evidence type="ECO:0000313" key="2">
    <source>
        <dbReference type="Proteomes" id="UP000499080"/>
    </source>
</evidence>
<evidence type="ECO:0000313" key="1">
    <source>
        <dbReference type="EMBL" id="GBM89481.1"/>
    </source>
</evidence>
<reference evidence="1 2" key="1">
    <citation type="journal article" date="2019" name="Sci. Rep.">
        <title>Orb-weaving spider Araneus ventricosus genome elucidates the spidroin gene catalogue.</title>
        <authorList>
            <person name="Kono N."/>
            <person name="Nakamura H."/>
            <person name="Ohtoshi R."/>
            <person name="Moran D.A.P."/>
            <person name="Shinohara A."/>
            <person name="Yoshida Y."/>
            <person name="Fujiwara M."/>
            <person name="Mori M."/>
            <person name="Tomita M."/>
            <person name="Arakawa K."/>
        </authorList>
    </citation>
    <scope>NUCLEOTIDE SEQUENCE [LARGE SCALE GENOMIC DNA]</scope>
</reference>
<comment type="caution">
    <text evidence="1">The sequence shown here is derived from an EMBL/GenBank/DDBJ whole genome shotgun (WGS) entry which is preliminary data.</text>
</comment>
<organism evidence="1 2">
    <name type="scientific">Araneus ventricosus</name>
    <name type="common">Orbweaver spider</name>
    <name type="synonym">Epeira ventricosa</name>
    <dbReference type="NCBI Taxonomy" id="182803"/>
    <lineage>
        <taxon>Eukaryota</taxon>
        <taxon>Metazoa</taxon>
        <taxon>Ecdysozoa</taxon>
        <taxon>Arthropoda</taxon>
        <taxon>Chelicerata</taxon>
        <taxon>Arachnida</taxon>
        <taxon>Araneae</taxon>
        <taxon>Araneomorphae</taxon>
        <taxon>Entelegynae</taxon>
        <taxon>Araneoidea</taxon>
        <taxon>Araneidae</taxon>
        <taxon>Araneus</taxon>
    </lineage>
</organism>
<sequence>MEAGQERMEQVQEEMKDIIRAGKEEMRAHVAGRVEGIKDHFDGCIERMEEEVQGVKGKIGEVKTEVHEKLERRPNNFPANPEFMYSRSTVKPLTIDGQTSWTVFKTLFDVERLSSEACLVYLDDIMIGHFEII</sequence>
<gene>
    <name evidence="1" type="ORF">AVEN_32536_1</name>
</gene>
<dbReference type="Gene3D" id="1.20.120.20">
    <property type="entry name" value="Apolipoprotein"/>
    <property type="match status" value="1"/>
</dbReference>
<dbReference type="SUPFAM" id="SSF58113">
    <property type="entry name" value="Apolipoprotein A-I"/>
    <property type="match status" value="1"/>
</dbReference>
<dbReference type="Proteomes" id="UP000499080">
    <property type="component" value="Unassembled WGS sequence"/>
</dbReference>
<proteinExistence type="predicted"/>
<dbReference type="OrthoDB" id="6454689at2759"/>
<accession>A0A4Y2JGR3</accession>
<dbReference type="AlphaFoldDB" id="A0A4Y2JGR3"/>
<keyword evidence="2" id="KW-1185">Reference proteome</keyword>
<name>A0A4Y2JGR3_ARAVE</name>
<protein>
    <submittedName>
        <fullName evidence="1">Uncharacterized protein</fullName>
    </submittedName>
</protein>